<proteinExistence type="predicted"/>
<gene>
    <name evidence="1" type="ORF">DR999_PMT04255</name>
</gene>
<dbReference type="AlphaFoldDB" id="A0A4D9EZE0"/>
<name>A0A4D9EZE0_9SAUR</name>
<dbReference type="Proteomes" id="UP000297703">
    <property type="component" value="Unassembled WGS sequence"/>
</dbReference>
<dbReference type="EMBL" id="QXTE01000022">
    <property type="protein sequence ID" value="TFK12458.1"/>
    <property type="molecule type" value="Genomic_DNA"/>
</dbReference>
<reference evidence="1 2" key="2">
    <citation type="submission" date="2019-04" db="EMBL/GenBank/DDBJ databases">
        <title>The genome sequence of big-headed turtle.</title>
        <authorList>
            <person name="Gong S."/>
        </authorList>
    </citation>
    <scope>NUCLEOTIDE SEQUENCE [LARGE SCALE GENOMIC DNA]</scope>
    <source>
        <strain evidence="1">DO16091913</strain>
        <tissue evidence="1">Muscle</tissue>
    </source>
</reference>
<evidence type="ECO:0000313" key="1">
    <source>
        <dbReference type="EMBL" id="TFK12458.1"/>
    </source>
</evidence>
<organism evidence="1 2">
    <name type="scientific">Platysternon megacephalum</name>
    <name type="common">big-headed turtle</name>
    <dbReference type="NCBI Taxonomy" id="55544"/>
    <lineage>
        <taxon>Eukaryota</taxon>
        <taxon>Metazoa</taxon>
        <taxon>Chordata</taxon>
        <taxon>Craniata</taxon>
        <taxon>Vertebrata</taxon>
        <taxon>Euteleostomi</taxon>
        <taxon>Archelosauria</taxon>
        <taxon>Testudinata</taxon>
        <taxon>Testudines</taxon>
        <taxon>Cryptodira</taxon>
        <taxon>Durocryptodira</taxon>
        <taxon>Testudinoidea</taxon>
        <taxon>Platysternidae</taxon>
        <taxon>Platysternon</taxon>
    </lineage>
</organism>
<keyword evidence="1" id="KW-0472">Membrane</keyword>
<keyword evidence="1" id="KW-0812">Transmembrane</keyword>
<reference evidence="1 2" key="1">
    <citation type="submission" date="2019-04" db="EMBL/GenBank/DDBJ databases">
        <title>Draft genome of the big-headed turtle Platysternon megacephalum.</title>
        <authorList>
            <person name="Gong S."/>
        </authorList>
    </citation>
    <scope>NUCLEOTIDE SEQUENCE [LARGE SCALE GENOMIC DNA]</scope>
    <source>
        <strain evidence="1">DO16091913</strain>
        <tissue evidence="1">Muscle</tissue>
    </source>
</reference>
<protein>
    <submittedName>
        <fullName evidence="1">Transmembrane protein 262</fullName>
    </submittedName>
</protein>
<sequence>MWCNRQENQTRGNSSDTEVYLGSPDFPGKIKELKHHVQKSQGGIQRRKSMVGLTVGECGFSRGILTRLVESSSNMWGSQYRKVEQKESHRRLVRLMYGVGLGQD</sequence>
<accession>A0A4D9EZE0</accession>
<comment type="caution">
    <text evidence="1">The sequence shown here is derived from an EMBL/GenBank/DDBJ whole genome shotgun (WGS) entry which is preliminary data.</text>
</comment>
<evidence type="ECO:0000313" key="2">
    <source>
        <dbReference type="Proteomes" id="UP000297703"/>
    </source>
</evidence>
<keyword evidence="2" id="KW-1185">Reference proteome</keyword>